<reference evidence="2 3" key="1">
    <citation type="submission" date="2024-09" db="EMBL/GenBank/DDBJ databases">
        <title>Nodulacao em especies de Leguminosae Basais da Amazonia e Caracterizacao dos Rizobios e Bacterias Associadas aos Nodulos.</title>
        <authorList>
            <person name="Jambeiro I.C.A."/>
            <person name="Lopes I.S."/>
            <person name="Aguiar E.R.G.R."/>
            <person name="Santos A.F.J."/>
            <person name="Dos Santos J.M.F."/>
            <person name="Gross E."/>
        </authorList>
    </citation>
    <scope>NUCLEOTIDE SEQUENCE [LARGE SCALE GENOMIC DNA]</scope>
    <source>
        <strain evidence="2 3">BRUESC1165</strain>
    </source>
</reference>
<dbReference type="RefSeq" id="WP_377028890.1">
    <property type="nucleotide sequence ID" value="NZ_JBHOMY010000010.1"/>
</dbReference>
<accession>A0ABV6Y3M2</accession>
<proteinExistence type="predicted"/>
<evidence type="ECO:0000313" key="2">
    <source>
        <dbReference type="EMBL" id="MFC1455879.1"/>
    </source>
</evidence>
<feature type="region of interest" description="Disordered" evidence="1">
    <location>
        <begin position="24"/>
        <end position="46"/>
    </location>
</feature>
<dbReference type="EMBL" id="JBHOMY010000010">
    <property type="protein sequence ID" value="MFC1455879.1"/>
    <property type="molecule type" value="Genomic_DNA"/>
</dbReference>
<evidence type="ECO:0000313" key="3">
    <source>
        <dbReference type="Proteomes" id="UP001593940"/>
    </source>
</evidence>
<dbReference type="Proteomes" id="UP001593940">
    <property type="component" value="Unassembled WGS sequence"/>
</dbReference>
<protein>
    <submittedName>
        <fullName evidence="2">Uncharacterized protein</fullName>
    </submittedName>
</protein>
<gene>
    <name evidence="2" type="ORF">ACETIH_03890</name>
</gene>
<organism evidence="2 3">
    <name type="scientific">Microvirga arabica</name>
    <dbReference type="NCBI Taxonomy" id="1128671"/>
    <lineage>
        <taxon>Bacteria</taxon>
        <taxon>Pseudomonadati</taxon>
        <taxon>Pseudomonadota</taxon>
        <taxon>Alphaproteobacteria</taxon>
        <taxon>Hyphomicrobiales</taxon>
        <taxon>Methylobacteriaceae</taxon>
        <taxon>Microvirga</taxon>
    </lineage>
</organism>
<feature type="compositionally biased region" description="Basic and acidic residues" evidence="1">
    <location>
        <begin position="30"/>
        <end position="42"/>
    </location>
</feature>
<keyword evidence="3" id="KW-1185">Reference proteome</keyword>
<name>A0ABV6Y3M2_9HYPH</name>
<comment type="caution">
    <text evidence="2">The sequence shown here is derived from an EMBL/GenBank/DDBJ whole genome shotgun (WGS) entry which is preliminary data.</text>
</comment>
<sequence>MAPRQPSDKPDDDKPSKLQQVIENAPDHAAPARENRVSKTECDAQEEDVELDRIEAYLRGPTAFTA</sequence>
<evidence type="ECO:0000256" key="1">
    <source>
        <dbReference type="SAM" id="MobiDB-lite"/>
    </source>
</evidence>